<gene>
    <name evidence="1" type="ORF">H8S20_07155</name>
</gene>
<reference evidence="1 2" key="1">
    <citation type="submission" date="2020-08" db="EMBL/GenBank/DDBJ databases">
        <title>Genome public.</title>
        <authorList>
            <person name="Liu C."/>
            <person name="Sun Q."/>
        </authorList>
    </citation>
    <scope>NUCLEOTIDE SEQUENCE [LARGE SCALE GENOMIC DNA]</scope>
    <source>
        <strain evidence="1 2">NSJ-6</strain>
    </source>
</reference>
<dbReference type="Proteomes" id="UP000596929">
    <property type="component" value="Unassembled WGS sequence"/>
</dbReference>
<evidence type="ECO:0000313" key="2">
    <source>
        <dbReference type="Proteomes" id="UP000596929"/>
    </source>
</evidence>
<name>A0ABR7DB97_9CLOT</name>
<dbReference type="EMBL" id="JACOOO010000013">
    <property type="protein sequence ID" value="MBC5628664.1"/>
    <property type="molecule type" value="Genomic_DNA"/>
</dbReference>
<sequence>MATRGNKLRDIDYTLNDLENDVDFSRKTLSGKISSICEEAGIEQYKIRSNESEKGDYLLLFEWYELLKLLIEFEKENPFGRKNPAKNKKLEDIETYYERIFSRIDQLPQYMKCELEESNYYKDNKKLPSSMKTLIDKISELVSAIFLIASDEQVEFMDYISKSIDGWINNLYVNRTALNLAIKDYARVSECKYTDLKFYSIVDLLMEMLKLLVDKFNCLTIENKQELYEYVLDESLSKNSSIEDKRMFFRNILESDYNNDFKLENDEEEILIDVIREIERDKRDKDFISMKKEMMIKTKKEIDILKRKLELIEESRDIDELVEATTLEYYMESKNLEEFKKQVKENTYKYSEDVNRFIVSIVTNNYIK</sequence>
<comment type="caution">
    <text evidence="1">The sequence shown here is derived from an EMBL/GenBank/DDBJ whole genome shotgun (WGS) entry which is preliminary data.</text>
</comment>
<accession>A0ABR7DB97</accession>
<protein>
    <submittedName>
        <fullName evidence="1">Uncharacterized protein</fullName>
    </submittedName>
</protein>
<evidence type="ECO:0000313" key="1">
    <source>
        <dbReference type="EMBL" id="MBC5628664.1"/>
    </source>
</evidence>
<proteinExistence type="predicted"/>
<dbReference type="RefSeq" id="WP_186859654.1">
    <property type="nucleotide sequence ID" value="NZ_JACOOO010000013.1"/>
</dbReference>
<organism evidence="1 2">
    <name type="scientific">Clostridium hominis</name>
    <dbReference type="NCBI Taxonomy" id="2763036"/>
    <lineage>
        <taxon>Bacteria</taxon>
        <taxon>Bacillati</taxon>
        <taxon>Bacillota</taxon>
        <taxon>Clostridia</taxon>
        <taxon>Eubacteriales</taxon>
        <taxon>Clostridiaceae</taxon>
        <taxon>Clostridium</taxon>
    </lineage>
</organism>
<keyword evidence="2" id="KW-1185">Reference proteome</keyword>